<dbReference type="OrthoDB" id="9798386at2"/>
<feature type="domain" description="Inhibitor I9" evidence="9">
    <location>
        <begin position="38"/>
        <end position="99"/>
    </location>
</feature>
<dbReference type="PROSITE" id="PS00136">
    <property type="entry name" value="SUBTILASE_ASP"/>
    <property type="match status" value="1"/>
</dbReference>
<dbReference type="PROSITE" id="PS00137">
    <property type="entry name" value="SUBTILASE_HIS"/>
    <property type="match status" value="1"/>
</dbReference>
<proteinExistence type="inferred from homology"/>
<dbReference type="InterPro" id="IPR000209">
    <property type="entry name" value="Peptidase_S8/S53_dom"/>
</dbReference>
<name>A0A1H9U7G1_9PSEU</name>
<evidence type="ECO:0000256" key="2">
    <source>
        <dbReference type="ARBA" id="ARBA00022670"/>
    </source>
</evidence>
<dbReference type="Gene3D" id="3.30.70.80">
    <property type="entry name" value="Peptidase S8 propeptide/proteinase inhibitor I9"/>
    <property type="match status" value="1"/>
</dbReference>
<dbReference type="InterPro" id="IPR022398">
    <property type="entry name" value="Peptidase_S8_His-AS"/>
</dbReference>
<dbReference type="EMBL" id="FOFT01000008">
    <property type="protein sequence ID" value="SES05087.1"/>
    <property type="molecule type" value="Genomic_DNA"/>
</dbReference>
<dbReference type="PANTHER" id="PTHR43806">
    <property type="entry name" value="PEPTIDASE S8"/>
    <property type="match status" value="1"/>
</dbReference>
<dbReference type="InterPro" id="IPR023828">
    <property type="entry name" value="Peptidase_S8_Ser-AS"/>
</dbReference>
<keyword evidence="11" id="KW-1185">Reference proteome</keyword>
<dbReference type="CDD" id="cd04077">
    <property type="entry name" value="Peptidases_S8_PCSK9_ProteinaseK_like"/>
    <property type="match status" value="1"/>
</dbReference>
<feature type="domain" description="Peptidase S8/S53" evidence="8">
    <location>
        <begin position="141"/>
        <end position="373"/>
    </location>
</feature>
<organism evidence="10 11">
    <name type="scientific">Lentzea flaviverrucosa</name>
    <dbReference type="NCBI Taxonomy" id="200379"/>
    <lineage>
        <taxon>Bacteria</taxon>
        <taxon>Bacillati</taxon>
        <taxon>Actinomycetota</taxon>
        <taxon>Actinomycetes</taxon>
        <taxon>Pseudonocardiales</taxon>
        <taxon>Pseudonocardiaceae</taxon>
        <taxon>Lentzea</taxon>
    </lineage>
</organism>
<dbReference type="PANTHER" id="PTHR43806:SF11">
    <property type="entry name" value="CEREVISIN-RELATED"/>
    <property type="match status" value="1"/>
</dbReference>
<evidence type="ECO:0000259" key="9">
    <source>
        <dbReference type="Pfam" id="PF05922"/>
    </source>
</evidence>
<feature type="signal peptide" evidence="7">
    <location>
        <begin position="1"/>
        <end position="23"/>
    </location>
</feature>
<dbReference type="InterPro" id="IPR010259">
    <property type="entry name" value="S8pro/Inhibitor_I9"/>
</dbReference>
<dbReference type="RefSeq" id="WP_090067385.1">
    <property type="nucleotide sequence ID" value="NZ_FOFT01000008.1"/>
</dbReference>
<dbReference type="PROSITE" id="PS00138">
    <property type="entry name" value="SUBTILASE_SER"/>
    <property type="match status" value="1"/>
</dbReference>
<evidence type="ECO:0000313" key="11">
    <source>
        <dbReference type="Proteomes" id="UP000199028"/>
    </source>
</evidence>
<dbReference type="GO" id="GO:0006508">
    <property type="term" value="P:proteolysis"/>
    <property type="evidence" value="ECO:0007669"/>
    <property type="project" value="UniProtKB-KW"/>
</dbReference>
<dbReference type="InterPro" id="IPR037045">
    <property type="entry name" value="S8pro/Inhibitor_I9_sf"/>
</dbReference>
<dbReference type="InterPro" id="IPR036852">
    <property type="entry name" value="Peptidase_S8/S53_dom_sf"/>
</dbReference>
<evidence type="ECO:0000256" key="5">
    <source>
        <dbReference type="PROSITE-ProRule" id="PRU01240"/>
    </source>
</evidence>
<comment type="similarity">
    <text evidence="1 5 6">Belongs to the peptidase S8 family.</text>
</comment>
<dbReference type="InterPro" id="IPR034193">
    <property type="entry name" value="PCSK9_ProteinaseK-like"/>
</dbReference>
<dbReference type="Pfam" id="PF00082">
    <property type="entry name" value="Peptidase_S8"/>
    <property type="match status" value="1"/>
</dbReference>
<evidence type="ECO:0000256" key="7">
    <source>
        <dbReference type="SAM" id="SignalP"/>
    </source>
</evidence>
<dbReference type="Gene3D" id="3.40.50.200">
    <property type="entry name" value="Peptidase S8/S53 domain"/>
    <property type="match status" value="1"/>
</dbReference>
<gene>
    <name evidence="10" type="ORF">SAMN05216195_108333</name>
</gene>
<dbReference type="FunFam" id="3.40.50.200:FF:000014">
    <property type="entry name" value="Proteinase K"/>
    <property type="match status" value="1"/>
</dbReference>
<dbReference type="AlphaFoldDB" id="A0A1H9U7G1"/>
<dbReference type="GO" id="GO:0004252">
    <property type="term" value="F:serine-type endopeptidase activity"/>
    <property type="evidence" value="ECO:0007669"/>
    <property type="project" value="UniProtKB-UniRule"/>
</dbReference>
<dbReference type="InterPro" id="IPR015500">
    <property type="entry name" value="Peptidase_S8_subtilisin-rel"/>
</dbReference>
<protein>
    <submittedName>
        <fullName evidence="10">Peptidase inhibitor I9</fullName>
    </submittedName>
</protein>
<feature type="chain" id="PRO_5011640481" evidence="7">
    <location>
        <begin position="24"/>
        <end position="390"/>
    </location>
</feature>
<evidence type="ECO:0000256" key="4">
    <source>
        <dbReference type="ARBA" id="ARBA00022825"/>
    </source>
</evidence>
<keyword evidence="2 5" id="KW-0645">Protease</keyword>
<dbReference type="PROSITE" id="PS51892">
    <property type="entry name" value="SUBTILASE"/>
    <property type="match status" value="1"/>
</dbReference>
<feature type="active site" description="Charge relay system" evidence="5">
    <location>
        <position position="176"/>
    </location>
</feature>
<dbReference type="PRINTS" id="PR00723">
    <property type="entry name" value="SUBTILISIN"/>
</dbReference>
<dbReference type="Proteomes" id="UP000199028">
    <property type="component" value="Unassembled WGS sequence"/>
</dbReference>
<accession>A0A1H9U7G1</accession>
<dbReference type="InterPro" id="IPR023827">
    <property type="entry name" value="Peptidase_S8_Asp-AS"/>
</dbReference>
<keyword evidence="3 5" id="KW-0378">Hydrolase</keyword>
<dbReference type="SUPFAM" id="SSF54897">
    <property type="entry name" value="Protease propeptides/inhibitors"/>
    <property type="match status" value="1"/>
</dbReference>
<evidence type="ECO:0000313" key="10">
    <source>
        <dbReference type="EMBL" id="SES05087.1"/>
    </source>
</evidence>
<evidence type="ECO:0000256" key="6">
    <source>
        <dbReference type="RuleBase" id="RU003355"/>
    </source>
</evidence>
<reference evidence="11" key="1">
    <citation type="submission" date="2016-10" db="EMBL/GenBank/DDBJ databases">
        <authorList>
            <person name="Varghese N."/>
            <person name="Submissions S."/>
        </authorList>
    </citation>
    <scope>NUCLEOTIDE SEQUENCE [LARGE SCALE GENOMIC DNA]</scope>
    <source>
        <strain evidence="11">CGMCC 4.578</strain>
    </source>
</reference>
<feature type="active site" description="Charge relay system" evidence="5">
    <location>
        <position position="335"/>
    </location>
</feature>
<sequence>MRINTCIAAALFATVLCTPAANAQQALRGEGEAVPGSYIVVLKDGVTASPQSLLSKYDGRLKRTYKAVLNGFSVRDMSEHQARRLAADPKVSYVQRNLVLSGQTTQWNAPWNLDRIDQRALPLNAQYTYPDNAAAGVRAYVLDSGVRITHNEFEGRASHGFDFIDDDANASDCAGHGTHVAGTIAGRTSGVAKRAQVVSVRVLGCDNRSDQDSVVSGIDWVTLNGRRPAVVNMSLGGLGQDELMENAIRRSIAAGFTYVLAAGNDGRDACGFTPARLPEAITVGATDRNDNRSVWPQWGTASNWGRCVDVWAPGSDIRSASSANDFATRLDSGTSMAAPGVAGAAALFLSANPNATNQQVRDALVNGATTTANLRDLRVGSPDRLLRIGN</sequence>
<keyword evidence="7" id="KW-0732">Signal</keyword>
<keyword evidence="4 5" id="KW-0720">Serine protease</keyword>
<dbReference type="InterPro" id="IPR050131">
    <property type="entry name" value="Peptidase_S8_subtilisin-like"/>
</dbReference>
<evidence type="ECO:0000259" key="8">
    <source>
        <dbReference type="Pfam" id="PF00082"/>
    </source>
</evidence>
<dbReference type="SUPFAM" id="SSF52743">
    <property type="entry name" value="Subtilisin-like"/>
    <property type="match status" value="1"/>
</dbReference>
<evidence type="ECO:0000256" key="3">
    <source>
        <dbReference type="ARBA" id="ARBA00022801"/>
    </source>
</evidence>
<evidence type="ECO:0000256" key="1">
    <source>
        <dbReference type="ARBA" id="ARBA00011073"/>
    </source>
</evidence>
<dbReference type="Pfam" id="PF05922">
    <property type="entry name" value="Inhibitor_I9"/>
    <property type="match status" value="1"/>
</dbReference>
<feature type="active site" description="Charge relay system" evidence="5">
    <location>
        <position position="143"/>
    </location>
</feature>
<dbReference type="GO" id="GO:0005615">
    <property type="term" value="C:extracellular space"/>
    <property type="evidence" value="ECO:0007669"/>
    <property type="project" value="TreeGrafter"/>
</dbReference>